<comment type="caution">
    <text evidence="2">The sequence shown here is derived from an EMBL/GenBank/DDBJ whole genome shotgun (WGS) entry which is preliminary data.</text>
</comment>
<organism evidence="2 3">
    <name type="scientific">Bombella intestini</name>
    <dbReference type="NCBI Taxonomy" id="1539051"/>
    <lineage>
        <taxon>Bacteria</taxon>
        <taxon>Pseudomonadati</taxon>
        <taxon>Pseudomonadota</taxon>
        <taxon>Alphaproteobacteria</taxon>
        <taxon>Acetobacterales</taxon>
        <taxon>Acetobacteraceae</taxon>
        <taxon>Bombella</taxon>
    </lineage>
</organism>
<accession>A0A1S8GN72</accession>
<name>A0A1S8GN72_9PROT</name>
<gene>
    <name evidence="2" type="ORF">AL01_08135</name>
</gene>
<feature type="region of interest" description="Disordered" evidence="1">
    <location>
        <begin position="1"/>
        <end position="20"/>
    </location>
</feature>
<reference evidence="2 3" key="1">
    <citation type="journal article" date="2016" name="PLoS ONE">
        <title>Whole-Genome Sequence Analysis of Bombella intestini LMG 28161T, a Novel Acetic Acid Bacterium Isolated from the Crop of a Red-Tailed Bumble Bee, Bombus lapidarius.</title>
        <authorList>
            <person name="Li L."/>
            <person name="Illeghems K."/>
            <person name="Van Kerrebroeck S."/>
            <person name="Borremans W."/>
            <person name="Cleenwerck I."/>
            <person name="Smagghe G."/>
            <person name="De Vuyst L."/>
            <person name="Vandamme P."/>
        </authorList>
    </citation>
    <scope>NUCLEOTIDE SEQUENCE [LARGE SCALE GENOMIC DNA]</scope>
    <source>
        <strain evidence="2 3">R-52487</strain>
    </source>
</reference>
<evidence type="ECO:0000313" key="2">
    <source>
        <dbReference type="EMBL" id="OOL17298.1"/>
    </source>
</evidence>
<proteinExistence type="predicted"/>
<dbReference type="Proteomes" id="UP000200980">
    <property type="component" value="Unassembled WGS sequence"/>
</dbReference>
<sequence length="174" mass="18225">MPPWKGSVGQQPDKTGTRKTKMIRVPRILKQVATGLALATLACGLTATQAEAHHHHSFGHSFARGLGFGVGSGVGYNTIDRVFNGFGGGSYGGYGGYGGGYAMPYMAPSYTPPPPPSTNVIVVQPPAAPPPAPGYPYPIPGYTHYQPGQGYVSQTVTYVQGYGYIPSPPQPMTP</sequence>
<evidence type="ECO:0000313" key="3">
    <source>
        <dbReference type="Proteomes" id="UP000200980"/>
    </source>
</evidence>
<dbReference type="AlphaFoldDB" id="A0A1S8GN72"/>
<protein>
    <submittedName>
        <fullName evidence="2">Uncharacterized protein</fullName>
    </submittedName>
</protein>
<dbReference type="EMBL" id="JATM01000005">
    <property type="protein sequence ID" value="OOL17298.1"/>
    <property type="molecule type" value="Genomic_DNA"/>
</dbReference>
<evidence type="ECO:0000256" key="1">
    <source>
        <dbReference type="SAM" id="MobiDB-lite"/>
    </source>
</evidence>
<keyword evidence="3" id="KW-1185">Reference proteome</keyword>
<dbReference type="STRING" id="1539051.AL01_08135"/>